<proteinExistence type="predicted"/>
<organism evidence="2 4">
    <name type="scientific">Polarella glacialis</name>
    <name type="common">Dinoflagellate</name>
    <dbReference type="NCBI Taxonomy" id="89957"/>
    <lineage>
        <taxon>Eukaryota</taxon>
        <taxon>Sar</taxon>
        <taxon>Alveolata</taxon>
        <taxon>Dinophyceae</taxon>
        <taxon>Suessiales</taxon>
        <taxon>Suessiaceae</taxon>
        <taxon>Polarella</taxon>
    </lineage>
</organism>
<name>A0A813HVJ1_POLGL</name>
<dbReference type="Proteomes" id="UP000626109">
    <property type="component" value="Unassembled WGS sequence"/>
</dbReference>
<evidence type="ECO:0000313" key="4">
    <source>
        <dbReference type="Proteomes" id="UP000654075"/>
    </source>
</evidence>
<evidence type="ECO:0000313" key="3">
    <source>
        <dbReference type="EMBL" id="CAE8738255.1"/>
    </source>
</evidence>
<feature type="domain" description="TFIIS central" evidence="1">
    <location>
        <begin position="165"/>
        <end position="264"/>
    </location>
</feature>
<dbReference type="Pfam" id="PF07500">
    <property type="entry name" value="TFIIS_M"/>
    <property type="match status" value="1"/>
</dbReference>
<dbReference type="InterPro" id="IPR036575">
    <property type="entry name" value="TFIIS_cen_dom_sf"/>
</dbReference>
<sequence>MDLGAFAEEVLDAVAGICGDVVVESQTQAAHVIDALCRRPGSNHRELAAVFGVSPEQFEHARARGKEESKDSVYTEMCRLDAVYTWNALIQRINYAAHWREEFREMQNAGDGGTSSEEEDEVLQELEVQAADGENRQPDADGENRQPVLSKFGLAIPSLAPQASRAKAKLLLEKQLDGAACEVLKGRLARRLEAEVFEHLPNDKDYKCCVRGLVANLRRNPMLAGGYVAGRVPPQWIVLADHEALATRMHQLQRRALRTECLKEVRECEEAEKARHKQWAVAKGHGLGRVPDLLP</sequence>
<evidence type="ECO:0000313" key="2">
    <source>
        <dbReference type="EMBL" id="CAE8642493.1"/>
    </source>
</evidence>
<accession>A0A813HVJ1</accession>
<dbReference type="EMBL" id="CAJNNW010036913">
    <property type="protein sequence ID" value="CAE8738255.1"/>
    <property type="molecule type" value="Genomic_DNA"/>
</dbReference>
<dbReference type="SUPFAM" id="SSF46942">
    <property type="entry name" value="Elongation factor TFIIS domain 2"/>
    <property type="match status" value="1"/>
</dbReference>
<evidence type="ECO:0000259" key="1">
    <source>
        <dbReference type="Pfam" id="PF07500"/>
    </source>
</evidence>
<protein>
    <recommendedName>
        <fullName evidence="1">TFIIS central domain-containing protein</fullName>
    </recommendedName>
</protein>
<dbReference type="Gene3D" id="1.10.472.30">
    <property type="entry name" value="Transcription elongation factor S-II, central domain"/>
    <property type="match status" value="1"/>
</dbReference>
<keyword evidence="4" id="KW-1185">Reference proteome</keyword>
<dbReference type="EMBL" id="CAJNNV010033166">
    <property type="protein sequence ID" value="CAE8642493.1"/>
    <property type="molecule type" value="Genomic_DNA"/>
</dbReference>
<comment type="caution">
    <text evidence="2">The sequence shown here is derived from an EMBL/GenBank/DDBJ whole genome shotgun (WGS) entry which is preliminary data.</text>
</comment>
<dbReference type="GO" id="GO:0006351">
    <property type="term" value="P:DNA-templated transcription"/>
    <property type="evidence" value="ECO:0007669"/>
    <property type="project" value="InterPro"/>
</dbReference>
<dbReference type="AlphaFoldDB" id="A0A813HVJ1"/>
<dbReference type="Proteomes" id="UP000654075">
    <property type="component" value="Unassembled WGS sequence"/>
</dbReference>
<gene>
    <name evidence="2" type="ORF">PGLA1383_LOCUS56983</name>
    <name evidence="3" type="ORF">PGLA2088_LOCUS49112</name>
</gene>
<reference evidence="2" key="1">
    <citation type="submission" date="2021-02" db="EMBL/GenBank/DDBJ databases">
        <authorList>
            <person name="Dougan E. K."/>
            <person name="Rhodes N."/>
            <person name="Thang M."/>
            <person name="Chan C."/>
        </authorList>
    </citation>
    <scope>NUCLEOTIDE SEQUENCE</scope>
</reference>
<dbReference type="InterPro" id="IPR003618">
    <property type="entry name" value="TFIIS_cen_dom"/>
</dbReference>